<gene>
    <name evidence="2" type="ORF">GCM10012280_21990</name>
</gene>
<dbReference type="AlphaFoldDB" id="A0A918DWU7"/>
<keyword evidence="2" id="KW-0238">DNA-binding</keyword>
<dbReference type="PANTHER" id="PTHR36180">
    <property type="entry name" value="DNA-BINDING PROTEIN-RELATED-RELATED"/>
    <property type="match status" value="1"/>
</dbReference>
<evidence type="ECO:0000259" key="1">
    <source>
        <dbReference type="PROSITE" id="PS51750"/>
    </source>
</evidence>
<evidence type="ECO:0000313" key="2">
    <source>
        <dbReference type="EMBL" id="GGO86271.1"/>
    </source>
</evidence>
<dbReference type="PROSITE" id="PS51750">
    <property type="entry name" value="BRO_N"/>
    <property type="match status" value="1"/>
</dbReference>
<protein>
    <submittedName>
        <fullName evidence="2">DNA-binding protein</fullName>
    </submittedName>
</protein>
<dbReference type="PANTHER" id="PTHR36180:SF2">
    <property type="entry name" value="BRO FAMILY PROTEIN"/>
    <property type="match status" value="1"/>
</dbReference>
<sequence length="296" mass="32471">MNDKPIVPAQRRTDAIDINDFVFAATGARVRRLTLPDGEHWFPAVDLCRNLGYVNTRQAVLVHVPEEARLTLETLARSVYRGDTSHNLAGHGLKRSMRMVNLQGLVRLVNGSTKPESEPFKRWVTDVILTVQREGSYSLPGKQPADEPVDPAPTDRLVDAIAGLEHAHRASHRTLDRIADSLAAIADRMPVPGTASPTPVPVPTRRQVLAEWQARVPLGDDAWAVAAYILPLLLEEGQLTASLERISAATGLPRQRVNACLGMLMRNGCIRQAGLISPHGDPLYVLVRPQAWLSQA</sequence>
<proteinExistence type="predicted"/>
<dbReference type="Proteomes" id="UP000641932">
    <property type="component" value="Unassembled WGS sequence"/>
</dbReference>
<dbReference type="GO" id="GO:0003677">
    <property type="term" value="F:DNA binding"/>
    <property type="evidence" value="ECO:0007669"/>
    <property type="project" value="UniProtKB-KW"/>
</dbReference>
<evidence type="ECO:0000313" key="3">
    <source>
        <dbReference type="Proteomes" id="UP000641932"/>
    </source>
</evidence>
<name>A0A918DWU7_9ACTN</name>
<comment type="caution">
    <text evidence="2">The sequence shown here is derived from an EMBL/GenBank/DDBJ whole genome shotgun (WGS) entry which is preliminary data.</text>
</comment>
<dbReference type="RefSeq" id="WP_189131398.1">
    <property type="nucleotide sequence ID" value="NZ_BMMS01000008.1"/>
</dbReference>
<reference evidence="2" key="2">
    <citation type="submission" date="2020-09" db="EMBL/GenBank/DDBJ databases">
        <authorList>
            <person name="Sun Q."/>
            <person name="Zhou Y."/>
        </authorList>
    </citation>
    <scope>NUCLEOTIDE SEQUENCE</scope>
    <source>
        <strain evidence="2">CGMCC 4.7201</strain>
    </source>
</reference>
<dbReference type="InterPro" id="IPR003497">
    <property type="entry name" value="BRO_N_domain"/>
</dbReference>
<dbReference type="Pfam" id="PF02498">
    <property type="entry name" value="Bro-N"/>
    <property type="match status" value="1"/>
</dbReference>
<feature type="domain" description="Bro-N" evidence="1">
    <location>
        <begin position="15"/>
        <end position="135"/>
    </location>
</feature>
<accession>A0A918DWU7</accession>
<dbReference type="EMBL" id="BMMS01000008">
    <property type="protein sequence ID" value="GGO86271.1"/>
    <property type="molecule type" value="Genomic_DNA"/>
</dbReference>
<dbReference type="SMART" id="SM01040">
    <property type="entry name" value="Bro-N"/>
    <property type="match status" value="1"/>
</dbReference>
<organism evidence="2 3">
    <name type="scientific">Wenjunlia tyrosinilytica</name>
    <dbReference type="NCBI Taxonomy" id="1544741"/>
    <lineage>
        <taxon>Bacteria</taxon>
        <taxon>Bacillati</taxon>
        <taxon>Actinomycetota</taxon>
        <taxon>Actinomycetes</taxon>
        <taxon>Kitasatosporales</taxon>
        <taxon>Streptomycetaceae</taxon>
        <taxon>Wenjunlia</taxon>
    </lineage>
</organism>
<keyword evidence="3" id="KW-1185">Reference proteome</keyword>
<reference evidence="2" key="1">
    <citation type="journal article" date="2014" name="Int. J. Syst. Evol. Microbiol.">
        <title>Complete genome sequence of Corynebacterium casei LMG S-19264T (=DSM 44701T), isolated from a smear-ripened cheese.</title>
        <authorList>
            <consortium name="US DOE Joint Genome Institute (JGI-PGF)"/>
            <person name="Walter F."/>
            <person name="Albersmeier A."/>
            <person name="Kalinowski J."/>
            <person name="Ruckert C."/>
        </authorList>
    </citation>
    <scope>NUCLEOTIDE SEQUENCE</scope>
    <source>
        <strain evidence="2">CGMCC 4.7201</strain>
    </source>
</reference>